<evidence type="ECO:0000313" key="3">
    <source>
        <dbReference type="EMBL" id="SAM62525.1"/>
    </source>
</evidence>
<sequence length="359" mass="39221">MYTRGSSNVMVLLAVYVDDLLVIGATALQVKSVRQQLSSAFSITDQDDISHIIRLNVHYDREACMLLINQSGYIKGILTKFGMDEAWAASTPATKTINTLGLREGDTASDEEVHHYASLVGSLLWITQGSRPDITFTVGRCACFVMNPSGEHLAAAKHILRYLKGTVEINLSAGTPANRQMLTGWADSDWAGSCSCRRSTSGYIFIINGLYVALAGATRELLWTSMFLHKLHQPAPKTARIHVSAGTSIIHSCNGELAFDRSAPVLYSDSSGARAIVSNPQHFKRTKHIDIAHFFLQDEVANQRLTIAPVQSSENVTDILMKPLTVLTLMHIQELLGLLTTKESTGSRGGVGDYDPVRC</sequence>
<dbReference type="CDD" id="cd09272">
    <property type="entry name" value="RNase_HI_RT_Ty1"/>
    <property type="match status" value="1"/>
</dbReference>
<name>A0A1K0FVN7_9BASI</name>
<evidence type="ECO:0000259" key="2">
    <source>
        <dbReference type="Pfam" id="PF07727"/>
    </source>
</evidence>
<feature type="domain" description="Reverse transcriptase Ty1/copia-type" evidence="2">
    <location>
        <begin position="1"/>
        <end position="94"/>
    </location>
</feature>
<dbReference type="Pfam" id="PF07727">
    <property type="entry name" value="RVT_2"/>
    <property type="match status" value="1"/>
</dbReference>
<dbReference type="InterPro" id="IPR013103">
    <property type="entry name" value="RVT_2"/>
</dbReference>
<protein>
    <recommendedName>
        <fullName evidence="2">Reverse transcriptase Ty1/copia-type domain-containing protein</fullName>
    </recommendedName>
</protein>
<feature type="chain" id="PRO_5009663947" description="Reverse transcriptase Ty1/copia-type domain-containing protein" evidence="1">
    <location>
        <begin position="28"/>
        <end position="359"/>
    </location>
</feature>
<dbReference type="EMBL" id="LT558117">
    <property type="protein sequence ID" value="SAM62525.1"/>
    <property type="molecule type" value="Genomic_DNA"/>
</dbReference>
<organism evidence="3 4">
    <name type="scientific">Ustilago bromivora</name>
    <dbReference type="NCBI Taxonomy" id="307758"/>
    <lineage>
        <taxon>Eukaryota</taxon>
        <taxon>Fungi</taxon>
        <taxon>Dikarya</taxon>
        <taxon>Basidiomycota</taxon>
        <taxon>Ustilaginomycotina</taxon>
        <taxon>Ustilaginomycetes</taxon>
        <taxon>Ustilaginales</taxon>
        <taxon>Ustilaginaceae</taxon>
        <taxon>Ustilago</taxon>
    </lineage>
</organism>
<dbReference type="AlphaFoldDB" id="A0A1K0FVN7"/>
<feature type="signal peptide" evidence="1">
    <location>
        <begin position="1"/>
        <end position="27"/>
    </location>
</feature>
<dbReference type="Proteomes" id="UP000179920">
    <property type="component" value="Chromosome I"/>
</dbReference>
<dbReference type="OrthoDB" id="3344688at2759"/>
<keyword evidence="1" id="KW-0732">Signal</keyword>
<dbReference type="PANTHER" id="PTHR11439:SF467">
    <property type="entry name" value="INTEGRASE CATALYTIC DOMAIN-CONTAINING PROTEIN"/>
    <property type="match status" value="1"/>
</dbReference>
<accession>A0A1K0FVN7</accession>
<evidence type="ECO:0000256" key="1">
    <source>
        <dbReference type="SAM" id="SignalP"/>
    </source>
</evidence>
<dbReference type="PANTHER" id="PTHR11439">
    <property type="entry name" value="GAG-POL-RELATED RETROTRANSPOSON"/>
    <property type="match status" value="1"/>
</dbReference>
<gene>
    <name evidence="3" type="ORF">UBRO_21031</name>
</gene>
<reference evidence="4" key="1">
    <citation type="submission" date="2016-04" db="EMBL/GenBank/DDBJ databases">
        <authorList>
            <person name="Guldener U."/>
            <person name="Guldener U."/>
        </authorList>
    </citation>
    <scope>NUCLEOTIDE SEQUENCE [LARGE SCALE GENOMIC DNA]</scope>
    <source>
        <strain evidence="4">UB2112</strain>
    </source>
</reference>
<evidence type="ECO:0000313" key="4">
    <source>
        <dbReference type="Proteomes" id="UP000179920"/>
    </source>
</evidence>
<proteinExistence type="predicted"/>